<feature type="transmembrane region" description="Helical" evidence="2">
    <location>
        <begin position="70"/>
        <end position="92"/>
    </location>
</feature>
<gene>
    <name evidence="3" type="ORF">FHX42_003527</name>
</gene>
<feature type="transmembrane region" description="Helical" evidence="2">
    <location>
        <begin position="124"/>
        <end position="142"/>
    </location>
</feature>
<comment type="caution">
    <text evidence="3">The sequence shown here is derived from an EMBL/GenBank/DDBJ whole genome shotgun (WGS) entry which is preliminary data.</text>
</comment>
<reference evidence="3 4" key="1">
    <citation type="submission" date="2020-07" db="EMBL/GenBank/DDBJ databases">
        <title>Sequencing the genomes of 1000 actinobacteria strains.</title>
        <authorList>
            <person name="Klenk H.-P."/>
        </authorList>
    </citation>
    <scope>NUCLEOTIDE SEQUENCE [LARGE SCALE GENOMIC DNA]</scope>
    <source>
        <strain evidence="3 4">DSM 45975</strain>
    </source>
</reference>
<dbReference type="RefSeq" id="WP_182545421.1">
    <property type="nucleotide sequence ID" value="NZ_JACGWZ010000005.1"/>
</dbReference>
<evidence type="ECO:0000313" key="4">
    <source>
        <dbReference type="Proteomes" id="UP000569329"/>
    </source>
</evidence>
<evidence type="ECO:0000256" key="2">
    <source>
        <dbReference type="SAM" id="Phobius"/>
    </source>
</evidence>
<dbReference type="AlphaFoldDB" id="A0A839E467"/>
<keyword evidence="4" id="KW-1185">Reference proteome</keyword>
<sequence>MGCDVDVRSRESLVRAEGETAPRRGKAPRRSCDTGARTAERAGGGTRRRAEAPGSWLEDRIGPITDVRDLLGLGLLAVGGVGMVVLELAVAVGGGSRHPLAIVLIGGSALCLLGGGLRRAGETKWFVGLLCFAVNAVGVYAFDSALYAGDVAKALLLVPMLLLFSAGAVLVLALNEPDQHGDGGR</sequence>
<keyword evidence="2" id="KW-0472">Membrane</keyword>
<feature type="compositionally biased region" description="Basic and acidic residues" evidence="1">
    <location>
        <begin position="1"/>
        <end position="22"/>
    </location>
</feature>
<evidence type="ECO:0000256" key="1">
    <source>
        <dbReference type="SAM" id="MobiDB-lite"/>
    </source>
</evidence>
<evidence type="ECO:0000313" key="3">
    <source>
        <dbReference type="EMBL" id="MBA8826151.1"/>
    </source>
</evidence>
<accession>A0A839E467</accession>
<proteinExistence type="predicted"/>
<name>A0A839E467_9PSEU</name>
<feature type="region of interest" description="Disordered" evidence="1">
    <location>
        <begin position="1"/>
        <end position="53"/>
    </location>
</feature>
<keyword evidence="2" id="KW-0812">Transmembrane</keyword>
<protein>
    <submittedName>
        <fullName evidence="3">Uncharacterized protein</fullName>
    </submittedName>
</protein>
<feature type="transmembrane region" description="Helical" evidence="2">
    <location>
        <begin position="98"/>
        <end position="117"/>
    </location>
</feature>
<feature type="transmembrane region" description="Helical" evidence="2">
    <location>
        <begin position="154"/>
        <end position="175"/>
    </location>
</feature>
<organism evidence="3 4">
    <name type="scientific">Halosaccharopolyspora lacisalsi</name>
    <dbReference type="NCBI Taxonomy" id="1000566"/>
    <lineage>
        <taxon>Bacteria</taxon>
        <taxon>Bacillati</taxon>
        <taxon>Actinomycetota</taxon>
        <taxon>Actinomycetes</taxon>
        <taxon>Pseudonocardiales</taxon>
        <taxon>Pseudonocardiaceae</taxon>
        <taxon>Halosaccharopolyspora</taxon>
    </lineage>
</organism>
<keyword evidence="2" id="KW-1133">Transmembrane helix</keyword>
<dbReference type="Proteomes" id="UP000569329">
    <property type="component" value="Unassembled WGS sequence"/>
</dbReference>
<dbReference type="EMBL" id="JACGWZ010000005">
    <property type="protein sequence ID" value="MBA8826151.1"/>
    <property type="molecule type" value="Genomic_DNA"/>
</dbReference>